<keyword evidence="3" id="KW-1185">Reference proteome</keyword>
<gene>
    <name evidence="2" type="ORF">DEF24_26345</name>
</gene>
<feature type="compositionally biased region" description="Basic residues" evidence="1">
    <location>
        <begin position="77"/>
        <end position="86"/>
    </location>
</feature>
<feature type="compositionally biased region" description="Gly residues" evidence="1">
    <location>
        <begin position="11"/>
        <end position="26"/>
    </location>
</feature>
<evidence type="ECO:0000313" key="2">
    <source>
        <dbReference type="EMBL" id="RCV48420.1"/>
    </source>
</evidence>
<organism evidence="2 3">
    <name type="scientific">Marinitenerispora sediminis</name>
    <dbReference type="NCBI Taxonomy" id="1931232"/>
    <lineage>
        <taxon>Bacteria</taxon>
        <taxon>Bacillati</taxon>
        <taxon>Actinomycetota</taxon>
        <taxon>Actinomycetes</taxon>
        <taxon>Streptosporangiales</taxon>
        <taxon>Nocardiopsidaceae</taxon>
        <taxon>Marinitenerispora</taxon>
    </lineage>
</organism>
<evidence type="ECO:0000313" key="3">
    <source>
        <dbReference type="Proteomes" id="UP000253318"/>
    </source>
</evidence>
<name>A0A368SY52_9ACTN</name>
<feature type="region of interest" description="Disordered" evidence="1">
    <location>
        <begin position="1"/>
        <end position="110"/>
    </location>
</feature>
<protein>
    <submittedName>
        <fullName evidence="2">Uncharacterized protein</fullName>
    </submittedName>
</protein>
<dbReference type="Proteomes" id="UP000253318">
    <property type="component" value="Unassembled WGS sequence"/>
</dbReference>
<dbReference type="EMBL" id="QEIN01000398">
    <property type="protein sequence ID" value="RCV48420.1"/>
    <property type="molecule type" value="Genomic_DNA"/>
</dbReference>
<sequence length="144" mass="14689">MGRYLVRSRPGPGGREGGDVARGGLGRVRAGARSVPARWARGRVTALPRGGDPRRGEPVRLHGTAGSGRNPGGVRQGRGRRGSPRRSHADPPAAGSRHSRPLSADARAGPAGVVVPAARAAPAAPVAARAALRPRRAPAPRLTA</sequence>
<accession>A0A368SY52</accession>
<feature type="compositionally biased region" description="Basic and acidic residues" evidence="1">
    <location>
        <begin position="51"/>
        <end position="60"/>
    </location>
</feature>
<evidence type="ECO:0000256" key="1">
    <source>
        <dbReference type="SAM" id="MobiDB-lite"/>
    </source>
</evidence>
<reference evidence="2 3" key="1">
    <citation type="submission" date="2018-04" db="EMBL/GenBank/DDBJ databases">
        <title>Novel actinobacteria from marine sediment.</title>
        <authorList>
            <person name="Ng Z.Y."/>
            <person name="Tan G.Y.A."/>
        </authorList>
    </citation>
    <scope>NUCLEOTIDE SEQUENCE [LARGE SCALE GENOMIC DNA]</scope>
    <source>
        <strain evidence="2 3">TPS81</strain>
    </source>
</reference>
<feature type="compositionally biased region" description="Gly residues" evidence="1">
    <location>
        <begin position="65"/>
        <end position="76"/>
    </location>
</feature>
<comment type="caution">
    <text evidence="2">The sequence shown here is derived from an EMBL/GenBank/DDBJ whole genome shotgun (WGS) entry which is preliminary data.</text>
</comment>
<dbReference type="AlphaFoldDB" id="A0A368SY52"/>
<proteinExistence type="predicted"/>